<dbReference type="PANTHER" id="PTHR43687:SF1">
    <property type="entry name" value="FERREDOXIN III"/>
    <property type="match status" value="1"/>
</dbReference>
<dbReference type="PROSITE" id="PS00198">
    <property type="entry name" value="4FE4S_FER_1"/>
    <property type="match status" value="1"/>
</dbReference>
<dbReference type="InterPro" id="IPR050572">
    <property type="entry name" value="Fe-S_Ferredoxin"/>
</dbReference>
<dbReference type="SUPFAM" id="SSF54862">
    <property type="entry name" value="4Fe-4S ferredoxins"/>
    <property type="match status" value="1"/>
</dbReference>
<dbReference type="PROSITE" id="PS51379">
    <property type="entry name" value="4FE4S_FER_2"/>
    <property type="match status" value="2"/>
</dbReference>
<dbReference type="Pfam" id="PF04015">
    <property type="entry name" value="DUF362"/>
    <property type="match status" value="1"/>
</dbReference>
<evidence type="ECO:0000256" key="4">
    <source>
        <dbReference type="ARBA" id="ARBA00023014"/>
    </source>
</evidence>
<keyword evidence="3" id="KW-0408">Iron</keyword>
<name>A0A098B3Y7_DESHA</name>
<keyword evidence="4" id="KW-0411">Iron-sulfur</keyword>
<feature type="domain" description="4Fe-4S ferredoxin-type" evidence="5">
    <location>
        <begin position="186"/>
        <end position="215"/>
    </location>
</feature>
<dbReference type="InterPro" id="IPR017900">
    <property type="entry name" value="4Fe4S_Fe_S_CS"/>
</dbReference>
<evidence type="ECO:0000313" key="6">
    <source>
        <dbReference type="EMBL" id="CDX03067.1"/>
    </source>
</evidence>
<evidence type="ECO:0000259" key="5">
    <source>
        <dbReference type="PROSITE" id="PS51379"/>
    </source>
</evidence>
<keyword evidence="1" id="KW-0004">4Fe-4S</keyword>
<proteinExistence type="predicted"/>
<dbReference type="PATRIC" id="fig|49338.4.peg.3429"/>
<dbReference type="InterPro" id="IPR017896">
    <property type="entry name" value="4Fe4S_Fe-S-bd"/>
</dbReference>
<protein>
    <submittedName>
        <fullName evidence="6">4Fe-4S ferredoxin iron-sulfur binding domain protein</fullName>
    </submittedName>
</protein>
<dbReference type="GO" id="GO:0046872">
    <property type="term" value="F:metal ion binding"/>
    <property type="evidence" value="ECO:0007669"/>
    <property type="project" value="UniProtKB-KW"/>
</dbReference>
<dbReference type="Gene3D" id="3.30.70.20">
    <property type="match status" value="2"/>
</dbReference>
<feature type="domain" description="4Fe-4S ferredoxin-type" evidence="5">
    <location>
        <begin position="216"/>
        <end position="243"/>
    </location>
</feature>
<sequence>MIPEVYFTSMKINQGQSLLTKLEKLINRSGILKGIEKNDMVALKIHFGERGNLAYIRPQFVRRVVDQVKKRGGRPFLTDANTLYVGSRSNAIDHLETAIENGFDYSVVGAPLVIADGLNGKDYVSVPVNLKHFQEVKIGSAAVHADALIAVSHFKGHEATGFGGTLKNLGMGLGSRAGKQQQHSDILPQVNEERCTACGKCKNWCPASAITVAGFARIDEKLCIGCGECAVTCTFKAIAVNWKTTPDVIQEKIVEYTVGALKGKEGKSGFITFVNNVSPLCDCVSWNDVPIVQDIGILISQDPVAIDQAAVDLVNQAHGNPHSVLGERHHESDKFRVIHPEVDWSVQLEYGEKIGLGSRQYKLITMD</sequence>
<evidence type="ECO:0000256" key="2">
    <source>
        <dbReference type="ARBA" id="ARBA00022723"/>
    </source>
</evidence>
<evidence type="ECO:0000256" key="1">
    <source>
        <dbReference type="ARBA" id="ARBA00022485"/>
    </source>
</evidence>
<reference evidence="6" key="1">
    <citation type="submission" date="2014-07" db="EMBL/GenBank/DDBJ databases">
        <authorList>
            <person name="Hornung V.Bastian."/>
        </authorList>
    </citation>
    <scope>NUCLEOTIDE SEQUENCE</scope>
    <source>
        <strain evidence="6">PCE-S</strain>
    </source>
</reference>
<accession>A0A098B3Y7</accession>
<organism evidence="6">
    <name type="scientific">Desulfitobacterium hafniense</name>
    <name type="common">Desulfitobacterium frappieri</name>
    <dbReference type="NCBI Taxonomy" id="49338"/>
    <lineage>
        <taxon>Bacteria</taxon>
        <taxon>Bacillati</taxon>
        <taxon>Bacillota</taxon>
        <taxon>Clostridia</taxon>
        <taxon>Eubacteriales</taxon>
        <taxon>Desulfitobacteriaceae</taxon>
        <taxon>Desulfitobacterium</taxon>
    </lineage>
</organism>
<dbReference type="GO" id="GO:0051539">
    <property type="term" value="F:4 iron, 4 sulfur cluster binding"/>
    <property type="evidence" value="ECO:0007669"/>
    <property type="project" value="UniProtKB-KW"/>
</dbReference>
<keyword evidence="2" id="KW-0479">Metal-binding</keyword>
<dbReference type="AlphaFoldDB" id="A0A098B3Y7"/>
<dbReference type="InterPro" id="IPR007160">
    <property type="entry name" value="DUF362"/>
</dbReference>
<gene>
    <name evidence="6" type="ORF">DPCES_3180</name>
</gene>
<dbReference type="RefSeq" id="WP_208925874.1">
    <property type="nucleotide sequence ID" value="NZ_LK996017.1"/>
</dbReference>
<dbReference type="PANTHER" id="PTHR43687">
    <property type="entry name" value="ADENYLYLSULFATE REDUCTASE, BETA SUBUNIT"/>
    <property type="match status" value="1"/>
</dbReference>
<dbReference type="EMBL" id="LK996017">
    <property type="protein sequence ID" value="CDX03067.1"/>
    <property type="molecule type" value="Genomic_DNA"/>
</dbReference>
<evidence type="ECO:0000256" key="3">
    <source>
        <dbReference type="ARBA" id="ARBA00023004"/>
    </source>
</evidence>